<dbReference type="InterPro" id="IPR017146">
    <property type="entry name" value="Lanti_2_LanM"/>
</dbReference>
<evidence type="ECO:0000259" key="3">
    <source>
        <dbReference type="Pfam" id="PF13575"/>
    </source>
</evidence>
<dbReference type="NCBIfam" id="TIGR03897">
    <property type="entry name" value="lanti_2_LanM"/>
    <property type="match status" value="1"/>
</dbReference>
<accession>D9WM92</accession>
<dbReference type="InterPro" id="IPR007822">
    <property type="entry name" value="LANC-like"/>
</dbReference>
<dbReference type="PIRSF" id="PIRSF037228">
    <property type="entry name" value="Lant_mod_RumM"/>
    <property type="match status" value="1"/>
</dbReference>
<organism evidence="4 5">
    <name type="scientific">Streptomyces himastatinicus ATCC 53653</name>
    <dbReference type="NCBI Taxonomy" id="457427"/>
    <lineage>
        <taxon>Bacteria</taxon>
        <taxon>Bacillati</taxon>
        <taxon>Actinomycetota</taxon>
        <taxon>Actinomycetes</taxon>
        <taxon>Kitasatosporales</taxon>
        <taxon>Streptomycetaceae</taxon>
        <taxon>Streptomyces</taxon>
        <taxon>Streptomyces violaceusniger group</taxon>
    </lineage>
</organism>
<name>D9WM92_9ACTN</name>
<feature type="binding site" evidence="1">
    <location>
        <position position="884"/>
    </location>
    <ligand>
        <name>Zn(2+)</name>
        <dbReference type="ChEBI" id="CHEBI:29105"/>
    </ligand>
</feature>
<dbReference type="AlphaFoldDB" id="D9WM92"/>
<sequence>MKSTLESEDMSAVLRTYFPEVTSSELRERIRGRILHAVTAGDMAGDVGEGGREEERCEAGQPGPYEPSLDADGRLRDYFRHFVKPWADWIRESVRSSPVVDSANTIADDFLRAQTVTVAELMIRTMVGELYARRSRGLLDGQTPEERYESFRQWTNSEAGHRELTDRYPLLFRTVSRRTEESARYLLTVVREVEYGAWELPAPLPVGEIKVSAIELGEGDTHNGGKSVARVVFTDGSRVIYKPRSMASEAGFNAFVAWMNGELGLGLRTVATLPVRHGGFAEFIPTQEHTGGAENYFAQVGSLAGILFLLKATDIHFENMVTCADGPVVVDAETLFTPTPRTRETGGDGAAPSPAPGLATRVLRESVVGTGLLPMVIRARGSGRGMDVGAIGYDAGQRLPYKVLELRNRGRDDMYVAMAAKEMTRANGNVAVQRATGPDVRVRRDLIKAEFRRVLEHAAAHPHRVMDAVERFLGDAQFRFVSSPTLFYGQLLRMATHPDAITSPLVRAAVLHRVALRTTDVPGVVEEEVRQLAAGDVPYFSYTARSRALTAQGRTVCADALEEAPLDSVRDRILRLDTTVIERELDLIDFSFVDKLPTEPEQTGFKPRAGGARNAVGESRYLAEAERIGDRLVATQIGGADPLQPATWIAPQVTTDSQSQWTPGPLGYDLYGGSPGPALVLAALAHETGRRDYADAARRVLDPIERQLRGDHLDDAAISVGGMTGMAGTVYAIAVGRELLGDRDGTRLSDLAGKIARRCGPDALPDYVSGMAGTLAVCMALYGRAESADEKRAVEESVRTVAAAEVAVLGGTDRADARVTGHTGLAHGAMGIGPVLIQYGTVFDDPAARRLGVRITGAVVDAYDERDGDWPREWGGDRRSYGWCHGAPGLLQGGLLAVSHAPSAVPVGALARCAELTLDRGFGNNPTYCHGDLASADILAEAERQLPGLVGDVAEDIYPRLFAEVVEQYEKRADNKYAYSNSLLVGQAGLAWSILRHLDPVSYPSVLWLE</sequence>
<feature type="domain" description="Lantibiotic biosynthesis protein dehydration" evidence="3">
    <location>
        <begin position="168"/>
        <end position="541"/>
    </location>
</feature>
<dbReference type="Gene3D" id="1.50.10.10">
    <property type="match status" value="1"/>
</dbReference>
<feature type="binding site" evidence="1">
    <location>
        <position position="929"/>
    </location>
    <ligand>
        <name>Zn(2+)</name>
        <dbReference type="ChEBI" id="CHEBI:29105"/>
    </ligand>
</feature>
<feature type="binding site" evidence="1">
    <location>
        <position position="930"/>
    </location>
    <ligand>
        <name>Zn(2+)</name>
        <dbReference type="ChEBI" id="CHEBI:29105"/>
    </ligand>
</feature>
<feature type="compositionally biased region" description="Basic and acidic residues" evidence="2">
    <location>
        <begin position="49"/>
        <end position="58"/>
    </location>
</feature>
<dbReference type="GO" id="GO:0005975">
    <property type="term" value="P:carbohydrate metabolic process"/>
    <property type="evidence" value="ECO:0007669"/>
    <property type="project" value="InterPro"/>
</dbReference>
<keyword evidence="1" id="KW-0479">Metal-binding</keyword>
<dbReference type="STRING" id="457427.SSOG_05509"/>
<gene>
    <name evidence="4" type="ORF">SSOG_05509</name>
</gene>
<reference evidence="4 5" key="1">
    <citation type="submission" date="2009-02" db="EMBL/GenBank/DDBJ databases">
        <title>Annotation of Streptomyces hygroscopicus strain ATCC 53653.</title>
        <authorList>
            <consortium name="The Broad Institute Genome Sequencing Platform"/>
            <consortium name="Broad Institute Microbial Sequencing Center"/>
            <person name="Fischbach M."/>
            <person name="Godfrey P."/>
            <person name="Ward D."/>
            <person name="Young S."/>
            <person name="Zeng Q."/>
            <person name="Koehrsen M."/>
            <person name="Alvarado L."/>
            <person name="Berlin A.M."/>
            <person name="Bochicchio J."/>
            <person name="Borenstein D."/>
            <person name="Chapman S.B."/>
            <person name="Chen Z."/>
            <person name="Engels R."/>
            <person name="Freedman E."/>
            <person name="Gellesch M."/>
            <person name="Goldberg J."/>
            <person name="Griggs A."/>
            <person name="Gujja S."/>
            <person name="Heilman E.R."/>
            <person name="Heiman D.I."/>
            <person name="Hepburn T.A."/>
            <person name="Howarth C."/>
            <person name="Jen D."/>
            <person name="Larson L."/>
            <person name="Lewis B."/>
            <person name="Mehta T."/>
            <person name="Park D."/>
            <person name="Pearson M."/>
            <person name="Richards J."/>
            <person name="Roberts A."/>
            <person name="Saif S."/>
            <person name="Shea T.D."/>
            <person name="Shenoy N."/>
            <person name="Sisk P."/>
            <person name="Stolte C."/>
            <person name="Sykes S.N."/>
            <person name="Thomson T."/>
            <person name="Walk T."/>
            <person name="White J."/>
            <person name="Yandava C."/>
            <person name="Straight P."/>
            <person name="Clardy J."/>
            <person name="Hung D."/>
            <person name="Kolter R."/>
            <person name="Mekalanos J."/>
            <person name="Walker S."/>
            <person name="Walsh C.T."/>
            <person name="Wieland-Brown L.C."/>
            <person name="Haas B."/>
            <person name="Nusbaum C."/>
            <person name="Birren B."/>
        </authorList>
    </citation>
    <scope>NUCLEOTIDE SEQUENCE [LARGE SCALE GENOMIC DNA]</scope>
    <source>
        <strain evidence="4 5">ATCC 53653</strain>
    </source>
</reference>
<evidence type="ECO:0000256" key="2">
    <source>
        <dbReference type="SAM" id="MobiDB-lite"/>
    </source>
</evidence>
<dbReference type="SMART" id="SM01260">
    <property type="entry name" value="LANC_like"/>
    <property type="match status" value="1"/>
</dbReference>
<dbReference type="SUPFAM" id="SSF158745">
    <property type="entry name" value="LanC-like"/>
    <property type="match status" value="1"/>
</dbReference>
<keyword evidence="5" id="KW-1185">Reference proteome</keyword>
<dbReference type="HOGENOM" id="CLU_009398_1_1_11"/>
<proteinExistence type="predicted"/>
<dbReference type="GO" id="GO:0046872">
    <property type="term" value="F:metal ion binding"/>
    <property type="evidence" value="ECO:0007669"/>
    <property type="project" value="UniProtKB-KW"/>
</dbReference>
<evidence type="ECO:0000313" key="5">
    <source>
        <dbReference type="Proteomes" id="UP000003963"/>
    </source>
</evidence>
<dbReference type="Proteomes" id="UP000003963">
    <property type="component" value="Unassembled WGS sequence"/>
</dbReference>
<keyword evidence="1" id="KW-0862">Zinc</keyword>
<dbReference type="CDD" id="cd04792">
    <property type="entry name" value="LanM-like"/>
    <property type="match status" value="1"/>
</dbReference>
<evidence type="ECO:0000313" key="4">
    <source>
        <dbReference type="EMBL" id="EFL25795.1"/>
    </source>
</evidence>
<dbReference type="InterPro" id="IPR012341">
    <property type="entry name" value="6hp_glycosidase-like_sf"/>
</dbReference>
<dbReference type="Pfam" id="PF05147">
    <property type="entry name" value="LANC_like"/>
    <property type="match status" value="1"/>
</dbReference>
<dbReference type="EMBL" id="GG657754">
    <property type="protein sequence ID" value="EFL25795.1"/>
    <property type="molecule type" value="Genomic_DNA"/>
</dbReference>
<dbReference type="OrthoDB" id="9148343at2"/>
<dbReference type="GO" id="GO:0031179">
    <property type="term" value="P:peptide modification"/>
    <property type="evidence" value="ECO:0007669"/>
    <property type="project" value="InterPro"/>
</dbReference>
<evidence type="ECO:0000256" key="1">
    <source>
        <dbReference type="PIRSR" id="PIRSR607822-1"/>
    </source>
</evidence>
<dbReference type="PRINTS" id="PR01950">
    <property type="entry name" value="LANCSUPER"/>
</dbReference>
<feature type="region of interest" description="Disordered" evidence="2">
    <location>
        <begin position="43"/>
        <end position="67"/>
    </location>
</feature>
<protein>
    <recommendedName>
        <fullName evidence="3">Lantibiotic biosynthesis protein dehydration domain-containing protein</fullName>
    </recommendedName>
</protein>
<dbReference type="InterPro" id="IPR025410">
    <property type="entry name" value="Lant_dehyd"/>
</dbReference>
<dbReference type="Pfam" id="PF13575">
    <property type="entry name" value="DUF4135"/>
    <property type="match status" value="1"/>
</dbReference>